<evidence type="ECO:0000259" key="7">
    <source>
        <dbReference type="Pfam" id="PF07992"/>
    </source>
</evidence>
<proteinExistence type="inferred from homology"/>
<evidence type="ECO:0000256" key="2">
    <source>
        <dbReference type="ARBA" id="ARBA00022630"/>
    </source>
</evidence>
<dbReference type="InterPro" id="IPR008255">
    <property type="entry name" value="Pyr_nucl-diS_OxRdtase_2_AS"/>
</dbReference>
<evidence type="ECO:0000313" key="8">
    <source>
        <dbReference type="EMBL" id="HED09637.1"/>
    </source>
</evidence>
<dbReference type="InterPro" id="IPR050097">
    <property type="entry name" value="Ferredoxin-NADP_redctase_2"/>
</dbReference>
<dbReference type="AlphaFoldDB" id="A0A7V1LLD6"/>
<keyword evidence="3" id="KW-0274">FAD</keyword>
<accession>A0A7V1LLD6</accession>
<evidence type="ECO:0000256" key="6">
    <source>
        <dbReference type="ARBA" id="ARBA00023284"/>
    </source>
</evidence>
<dbReference type="GO" id="GO:0016668">
    <property type="term" value="F:oxidoreductase activity, acting on a sulfur group of donors, NAD(P) as acceptor"/>
    <property type="evidence" value="ECO:0007669"/>
    <property type="project" value="UniProtKB-ARBA"/>
</dbReference>
<keyword evidence="2" id="KW-0285">Flavoprotein</keyword>
<feature type="non-terminal residue" evidence="8">
    <location>
        <position position="198"/>
    </location>
</feature>
<dbReference type="PROSITE" id="PS00573">
    <property type="entry name" value="PYRIDINE_REDOX_2"/>
    <property type="match status" value="1"/>
</dbReference>
<sequence>MSKYTHYDVLVLGSGPAGLTAAIYASRANLSVMVLEGHQPGGQLTITTEVDNFPGFPEGILGPQLMENIRKQAQRFGAETKFERAEKVDFSKRPFTVEGESQMYTADAVIISTGASARLLGLESESRLMGHGVSACATCDGFFFTDKEIIVVGGGDSAMEEATFLTRFASKVHVVHRRDQFRASKIMVKKAQENPKIN</sequence>
<dbReference type="PRINTS" id="PR00469">
    <property type="entry name" value="PNDRDTASEII"/>
</dbReference>
<dbReference type="PRINTS" id="PR00368">
    <property type="entry name" value="FADPNR"/>
</dbReference>
<dbReference type="Proteomes" id="UP000886005">
    <property type="component" value="Unassembled WGS sequence"/>
</dbReference>
<reference evidence="8" key="1">
    <citation type="journal article" date="2020" name="mSystems">
        <title>Genome- and Community-Level Interaction Insights into Carbon Utilization and Element Cycling Functions of Hydrothermarchaeota in Hydrothermal Sediment.</title>
        <authorList>
            <person name="Zhou Z."/>
            <person name="Liu Y."/>
            <person name="Xu W."/>
            <person name="Pan J."/>
            <person name="Luo Z.H."/>
            <person name="Li M."/>
        </authorList>
    </citation>
    <scope>NUCLEOTIDE SEQUENCE [LARGE SCALE GENOMIC DNA]</scope>
    <source>
        <strain evidence="8">HyVt-456</strain>
    </source>
</reference>
<comment type="caution">
    <text evidence="8">The sequence shown here is derived from an EMBL/GenBank/DDBJ whole genome shotgun (WGS) entry which is preliminary data.</text>
</comment>
<name>A0A7V1LLD6_CALAY</name>
<dbReference type="Pfam" id="PF07992">
    <property type="entry name" value="Pyr_redox_2"/>
    <property type="match status" value="1"/>
</dbReference>
<feature type="domain" description="FAD/NAD(P)-binding" evidence="7">
    <location>
        <begin position="7"/>
        <end position="191"/>
    </location>
</feature>
<organism evidence="8">
    <name type="scientific">Caldithrix abyssi</name>
    <dbReference type="NCBI Taxonomy" id="187145"/>
    <lineage>
        <taxon>Bacteria</taxon>
        <taxon>Pseudomonadati</taxon>
        <taxon>Calditrichota</taxon>
        <taxon>Calditrichia</taxon>
        <taxon>Calditrichales</taxon>
        <taxon>Calditrichaceae</taxon>
        <taxon>Caldithrix</taxon>
    </lineage>
</organism>
<keyword evidence="5" id="KW-1015">Disulfide bond</keyword>
<dbReference type="PANTHER" id="PTHR48105">
    <property type="entry name" value="THIOREDOXIN REDUCTASE 1-RELATED-RELATED"/>
    <property type="match status" value="1"/>
</dbReference>
<keyword evidence="6" id="KW-0676">Redox-active center</keyword>
<evidence type="ECO:0000256" key="3">
    <source>
        <dbReference type="ARBA" id="ARBA00022827"/>
    </source>
</evidence>
<gene>
    <name evidence="8" type="ORF">ENJ10_03030</name>
</gene>
<comment type="similarity">
    <text evidence="1">Belongs to the class-II pyridine nucleotide-disulfide oxidoreductase family.</text>
</comment>
<evidence type="ECO:0000256" key="1">
    <source>
        <dbReference type="ARBA" id="ARBA00009333"/>
    </source>
</evidence>
<dbReference type="Gene3D" id="3.50.50.60">
    <property type="entry name" value="FAD/NAD(P)-binding domain"/>
    <property type="match status" value="2"/>
</dbReference>
<dbReference type="SUPFAM" id="SSF51971">
    <property type="entry name" value="Nucleotide-binding domain"/>
    <property type="match status" value="1"/>
</dbReference>
<dbReference type="EMBL" id="DRLD01000079">
    <property type="protein sequence ID" value="HED09637.1"/>
    <property type="molecule type" value="Genomic_DNA"/>
</dbReference>
<protein>
    <submittedName>
        <fullName evidence="8">FAD-binding protein</fullName>
    </submittedName>
</protein>
<evidence type="ECO:0000256" key="5">
    <source>
        <dbReference type="ARBA" id="ARBA00023157"/>
    </source>
</evidence>
<dbReference type="InterPro" id="IPR023753">
    <property type="entry name" value="FAD/NAD-binding_dom"/>
</dbReference>
<keyword evidence="4" id="KW-0560">Oxidoreductase</keyword>
<evidence type="ECO:0000256" key="4">
    <source>
        <dbReference type="ARBA" id="ARBA00023002"/>
    </source>
</evidence>
<dbReference type="InterPro" id="IPR036188">
    <property type="entry name" value="FAD/NAD-bd_sf"/>
</dbReference>